<dbReference type="InterPro" id="IPR027417">
    <property type="entry name" value="P-loop_NTPase"/>
</dbReference>
<accession>A0A8J2TUU9</accession>
<dbReference type="SMART" id="SM00487">
    <property type="entry name" value="DEXDc"/>
    <property type="match status" value="1"/>
</dbReference>
<dbReference type="InterPro" id="IPR011545">
    <property type="entry name" value="DEAD/DEAH_box_helicase_dom"/>
</dbReference>
<dbReference type="PANTHER" id="PTHR47962">
    <property type="entry name" value="ATP-DEPENDENT HELICASE LHR-RELATED-RELATED"/>
    <property type="match status" value="1"/>
</dbReference>
<dbReference type="GO" id="GO:0004386">
    <property type="term" value="F:helicase activity"/>
    <property type="evidence" value="ECO:0007669"/>
    <property type="project" value="UniProtKB-KW"/>
</dbReference>
<keyword evidence="5" id="KW-0347">Helicase</keyword>
<dbReference type="InterPro" id="IPR001650">
    <property type="entry name" value="Helicase_C-like"/>
</dbReference>
<dbReference type="Proteomes" id="UP000602050">
    <property type="component" value="Unassembled WGS sequence"/>
</dbReference>
<dbReference type="GO" id="GO:0003677">
    <property type="term" value="F:DNA binding"/>
    <property type="evidence" value="ECO:0007669"/>
    <property type="project" value="TreeGrafter"/>
</dbReference>
<feature type="domain" description="Helicase C-terminal" evidence="4">
    <location>
        <begin position="242"/>
        <end position="396"/>
    </location>
</feature>
<dbReference type="GO" id="GO:0016887">
    <property type="term" value="F:ATP hydrolysis activity"/>
    <property type="evidence" value="ECO:0007669"/>
    <property type="project" value="TreeGrafter"/>
</dbReference>
<keyword evidence="1" id="KW-0547">Nucleotide-binding</keyword>
<dbReference type="Pfam" id="PF00270">
    <property type="entry name" value="DEAD"/>
    <property type="match status" value="1"/>
</dbReference>
<keyword evidence="5" id="KW-0378">Hydrolase</keyword>
<proteinExistence type="predicted"/>
<organism evidence="5 6">
    <name type="scientific">Compostibacillus humi</name>
    <dbReference type="NCBI Taxonomy" id="1245525"/>
    <lineage>
        <taxon>Bacteria</taxon>
        <taxon>Bacillati</taxon>
        <taxon>Bacillota</taxon>
        <taxon>Bacilli</taxon>
        <taxon>Bacillales</taxon>
        <taxon>Bacillaceae</taxon>
        <taxon>Compostibacillus</taxon>
    </lineage>
</organism>
<dbReference type="SUPFAM" id="SSF52540">
    <property type="entry name" value="P-loop containing nucleoside triphosphate hydrolases"/>
    <property type="match status" value="1"/>
</dbReference>
<protein>
    <submittedName>
        <fullName evidence="5">ATP-dependent helicase</fullName>
    </submittedName>
</protein>
<dbReference type="GO" id="GO:0005524">
    <property type="term" value="F:ATP binding"/>
    <property type="evidence" value="ECO:0007669"/>
    <property type="project" value="UniProtKB-KW"/>
</dbReference>
<feature type="domain" description="Helicase ATP-binding" evidence="3">
    <location>
        <begin position="32"/>
        <end position="211"/>
    </location>
</feature>
<keyword evidence="6" id="KW-1185">Reference proteome</keyword>
<evidence type="ECO:0000313" key="5">
    <source>
        <dbReference type="EMBL" id="GFZ90498.1"/>
    </source>
</evidence>
<name>A0A8J2TUU9_9BACI</name>
<dbReference type="PROSITE" id="PS51194">
    <property type="entry name" value="HELICASE_CTER"/>
    <property type="match status" value="1"/>
</dbReference>
<comment type="caution">
    <text evidence="5">The sequence shown here is derived from an EMBL/GenBank/DDBJ whole genome shotgun (WGS) entry which is preliminary data.</text>
</comment>
<reference evidence="5" key="2">
    <citation type="submission" date="2020-09" db="EMBL/GenBank/DDBJ databases">
        <authorList>
            <person name="Sun Q."/>
            <person name="Zhou Y."/>
        </authorList>
    </citation>
    <scope>NUCLEOTIDE SEQUENCE</scope>
    <source>
        <strain evidence="5">CGMCC 1.12360</strain>
    </source>
</reference>
<evidence type="ECO:0000256" key="2">
    <source>
        <dbReference type="ARBA" id="ARBA00022840"/>
    </source>
</evidence>
<gene>
    <name evidence="5" type="ORF">GCM10010978_31810</name>
</gene>
<reference evidence="5" key="1">
    <citation type="journal article" date="2014" name="Int. J. Syst. Evol. Microbiol.">
        <title>Complete genome sequence of Corynebacterium casei LMG S-19264T (=DSM 44701T), isolated from a smear-ripened cheese.</title>
        <authorList>
            <consortium name="US DOE Joint Genome Institute (JGI-PGF)"/>
            <person name="Walter F."/>
            <person name="Albersmeier A."/>
            <person name="Kalinowski J."/>
            <person name="Ruckert C."/>
        </authorList>
    </citation>
    <scope>NUCLEOTIDE SEQUENCE</scope>
    <source>
        <strain evidence="5">CGMCC 1.12360</strain>
    </source>
</reference>
<dbReference type="SMART" id="SM00490">
    <property type="entry name" value="HELICc"/>
    <property type="match status" value="1"/>
</dbReference>
<dbReference type="Gene3D" id="3.40.50.300">
    <property type="entry name" value="P-loop containing nucleotide triphosphate hydrolases"/>
    <property type="match status" value="2"/>
</dbReference>
<dbReference type="Pfam" id="PF19306">
    <property type="entry name" value="WHD_Lhr"/>
    <property type="match status" value="1"/>
</dbReference>
<dbReference type="InterPro" id="IPR045628">
    <property type="entry name" value="Lhr_WH_dom"/>
</dbReference>
<dbReference type="AlphaFoldDB" id="A0A8J2TUU9"/>
<dbReference type="PANTHER" id="PTHR47962:SF5">
    <property type="entry name" value="ATP-DEPENDENT HELICASE LHR-RELATED"/>
    <property type="match status" value="1"/>
</dbReference>
<dbReference type="Pfam" id="PF00271">
    <property type="entry name" value="Helicase_C"/>
    <property type="match status" value="1"/>
</dbReference>
<dbReference type="EMBL" id="BMEV01000100">
    <property type="protein sequence ID" value="GFZ90498.1"/>
    <property type="molecule type" value="Genomic_DNA"/>
</dbReference>
<evidence type="ECO:0000259" key="3">
    <source>
        <dbReference type="PROSITE" id="PS51192"/>
    </source>
</evidence>
<dbReference type="InterPro" id="IPR014001">
    <property type="entry name" value="Helicase_ATP-bd"/>
</dbReference>
<keyword evidence="2" id="KW-0067">ATP-binding</keyword>
<evidence type="ECO:0000256" key="1">
    <source>
        <dbReference type="ARBA" id="ARBA00022741"/>
    </source>
</evidence>
<dbReference type="PROSITE" id="PS51192">
    <property type="entry name" value="HELICASE_ATP_BIND_1"/>
    <property type="match status" value="1"/>
</dbReference>
<sequence>MSTFDLLSKKIQKKIWDMRWNEFTPIQDMAIPAIMKTDFDIILSSGTASGKTEAAFLPILSMIEEEAENYLKVIYISPLKALINNQFERIISLCEYTNIPIHRWHGDVSQSRKKKFIQNPAGILQITPESIESLFINRTEHLVSIFQYVDFIVIDEIHSFLDTERGVHLRSLLSRMELYTEKCPRIIGLSATIDNFSFVKKWVNHSNSESVQIIESPGNDKDLFYSLMPFPADKNYKKPLELFEDIRFLTREQKALIFCNSRGEVEETTVMLNRLAKKEGIEETYYAHHSSINKKEREYVEKKMAESTVPKSVVATSSLELGIDVGSIDLVIQLDSTFTVSALKQRLGRSGRKRDANQMLQLYSTTKDSFLQSLAVMELVREKWVEPAKGYAKPYDILFHQIISICKETNGVRLEDLLLKIEQIGIFSELEKDKILSLIEHMLDKEILEKIQGTNELIVGLEGERLMRSKDFYSVFMTPEMYEVVAGMKTIGTLDKVMFLNVGDNIILAGRLWKIKDIDMNRNKIYVQKAVDGDPPKYTGGNIKLHKRIPEKIMEILCSNQSFIYLNEEATDLLKDLRRPYLYNQIQSTERITWRDKEEMIFETFTGTTIVKTLVWMLRARGIDIGAPDGLGRIKLPSTVDIIDELTQIKNKSWEIEELISVTKENELFVSKYSEYLPQEIQLEMYASHEIDIDGVMEFLNSYTFRVVGNE</sequence>
<dbReference type="InterPro" id="IPR052511">
    <property type="entry name" value="ATP-dep_Helicase"/>
</dbReference>
<evidence type="ECO:0000313" key="6">
    <source>
        <dbReference type="Proteomes" id="UP000602050"/>
    </source>
</evidence>
<evidence type="ECO:0000259" key="4">
    <source>
        <dbReference type="PROSITE" id="PS51194"/>
    </source>
</evidence>